<feature type="region of interest" description="Disordered" evidence="4">
    <location>
        <begin position="85"/>
        <end position="152"/>
    </location>
</feature>
<feature type="DNA-binding region" description="HMG box" evidence="3">
    <location>
        <begin position="15"/>
        <end position="85"/>
    </location>
</feature>
<feature type="domain" description="HMG box" evidence="5">
    <location>
        <begin position="15"/>
        <end position="85"/>
    </location>
</feature>
<dbReference type="SUPFAM" id="SSF47095">
    <property type="entry name" value="HMG-box"/>
    <property type="match status" value="1"/>
</dbReference>
<dbReference type="AlphaFoldDB" id="A0A9W9A549"/>
<keyword evidence="7" id="KW-1185">Reference proteome</keyword>
<sequence>MPKDTTSHSKSKSKIPRPPNSWILFRADTMRDSEFRANHPKASQSMMSKVISAMWRNASQEVKDQYELHAEKAKLDHMIKYPDYHFCPRKNPERSKGGKQNPKTRKRERNAEVDGNLNPASETTVARMLASSPNSQAPPMDPPLSPSTATPDDNHLLVVLQPILNCGPVTQQHSSPSVSRLSSPNLHFNPPCPPLQLKISLISNGMLH</sequence>
<keyword evidence="3" id="KW-0539">Nucleus</keyword>
<dbReference type="Gene3D" id="1.10.30.10">
    <property type="entry name" value="High mobility group box domain"/>
    <property type="match status" value="1"/>
</dbReference>
<evidence type="ECO:0000259" key="5">
    <source>
        <dbReference type="PROSITE" id="PS50118"/>
    </source>
</evidence>
<evidence type="ECO:0000256" key="3">
    <source>
        <dbReference type="PROSITE-ProRule" id="PRU00267"/>
    </source>
</evidence>
<dbReference type="OrthoDB" id="6247875at2759"/>
<dbReference type="PROSITE" id="PS50118">
    <property type="entry name" value="HMG_BOX_2"/>
    <property type="match status" value="1"/>
</dbReference>
<dbReference type="GO" id="GO:0005634">
    <property type="term" value="C:nucleus"/>
    <property type="evidence" value="ECO:0007669"/>
    <property type="project" value="UniProtKB-UniRule"/>
</dbReference>
<gene>
    <name evidence="6" type="ORF">J3R30DRAFT_749283</name>
</gene>
<evidence type="ECO:0000256" key="4">
    <source>
        <dbReference type="SAM" id="MobiDB-lite"/>
    </source>
</evidence>
<dbReference type="GO" id="GO:0000978">
    <property type="term" value="F:RNA polymerase II cis-regulatory region sequence-specific DNA binding"/>
    <property type="evidence" value="ECO:0007669"/>
    <property type="project" value="TreeGrafter"/>
</dbReference>
<dbReference type="EMBL" id="JAOTPV010000018">
    <property type="protein sequence ID" value="KAJ4472982.1"/>
    <property type="molecule type" value="Genomic_DNA"/>
</dbReference>
<dbReference type="SMART" id="SM00398">
    <property type="entry name" value="HMG"/>
    <property type="match status" value="1"/>
</dbReference>
<evidence type="ECO:0000256" key="2">
    <source>
        <dbReference type="ARBA" id="ARBA00023163"/>
    </source>
</evidence>
<name>A0A9W9A549_9AGAR</name>
<keyword evidence="2" id="KW-0804">Transcription</keyword>
<evidence type="ECO:0000313" key="7">
    <source>
        <dbReference type="Proteomes" id="UP001150266"/>
    </source>
</evidence>
<organism evidence="6 7">
    <name type="scientific">Lentinula aciculospora</name>
    <dbReference type="NCBI Taxonomy" id="153920"/>
    <lineage>
        <taxon>Eukaryota</taxon>
        <taxon>Fungi</taxon>
        <taxon>Dikarya</taxon>
        <taxon>Basidiomycota</taxon>
        <taxon>Agaricomycotina</taxon>
        <taxon>Agaricomycetes</taxon>
        <taxon>Agaricomycetidae</taxon>
        <taxon>Agaricales</taxon>
        <taxon>Marasmiineae</taxon>
        <taxon>Omphalotaceae</taxon>
        <taxon>Lentinula</taxon>
    </lineage>
</organism>
<keyword evidence="1 3" id="KW-0238">DNA-binding</keyword>
<reference evidence="6" key="1">
    <citation type="submission" date="2022-08" db="EMBL/GenBank/DDBJ databases">
        <title>A Global Phylogenomic Analysis of the Shiitake Genus Lentinula.</title>
        <authorList>
            <consortium name="DOE Joint Genome Institute"/>
            <person name="Sierra-Patev S."/>
            <person name="Min B."/>
            <person name="Naranjo-Ortiz M."/>
            <person name="Looney B."/>
            <person name="Konkel Z."/>
            <person name="Slot J.C."/>
            <person name="Sakamoto Y."/>
            <person name="Steenwyk J.L."/>
            <person name="Rokas A."/>
            <person name="Carro J."/>
            <person name="Camarero S."/>
            <person name="Ferreira P."/>
            <person name="Molpeceres G."/>
            <person name="Ruiz-Duenas F.J."/>
            <person name="Serrano A."/>
            <person name="Henrissat B."/>
            <person name="Drula E."/>
            <person name="Hughes K.W."/>
            <person name="Mata J.L."/>
            <person name="Ishikawa N.K."/>
            <person name="Vargas-Isla R."/>
            <person name="Ushijima S."/>
            <person name="Smith C.A."/>
            <person name="Ahrendt S."/>
            <person name="Andreopoulos W."/>
            <person name="He G."/>
            <person name="Labutti K."/>
            <person name="Lipzen A."/>
            <person name="Ng V."/>
            <person name="Riley R."/>
            <person name="Sandor L."/>
            <person name="Barry K."/>
            <person name="Martinez A.T."/>
            <person name="Xiao Y."/>
            <person name="Gibbons J.G."/>
            <person name="Terashima K."/>
            <person name="Grigoriev I.V."/>
            <person name="Hibbett D.S."/>
        </authorList>
    </citation>
    <scope>NUCLEOTIDE SEQUENCE</scope>
    <source>
        <strain evidence="6">JLM2183</strain>
    </source>
</reference>
<comment type="caution">
    <text evidence="6">The sequence shown here is derived from an EMBL/GenBank/DDBJ whole genome shotgun (WGS) entry which is preliminary data.</text>
</comment>
<dbReference type="PANTHER" id="PTHR10270:SF161">
    <property type="entry name" value="SEX-DETERMINING REGION Y PROTEIN"/>
    <property type="match status" value="1"/>
</dbReference>
<evidence type="ECO:0000256" key="1">
    <source>
        <dbReference type="ARBA" id="ARBA00023125"/>
    </source>
</evidence>
<dbReference type="CDD" id="cd01389">
    <property type="entry name" value="HMG-box_ROX1-like"/>
    <property type="match status" value="1"/>
</dbReference>
<evidence type="ECO:0000313" key="6">
    <source>
        <dbReference type="EMBL" id="KAJ4472982.1"/>
    </source>
</evidence>
<feature type="region of interest" description="Disordered" evidence="4">
    <location>
        <begin position="1"/>
        <end position="21"/>
    </location>
</feature>
<dbReference type="InterPro" id="IPR036910">
    <property type="entry name" value="HMG_box_dom_sf"/>
</dbReference>
<dbReference type="GO" id="GO:0030154">
    <property type="term" value="P:cell differentiation"/>
    <property type="evidence" value="ECO:0007669"/>
    <property type="project" value="TreeGrafter"/>
</dbReference>
<dbReference type="Pfam" id="PF00505">
    <property type="entry name" value="HMG_box"/>
    <property type="match status" value="1"/>
</dbReference>
<accession>A0A9W9A549</accession>
<dbReference type="GO" id="GO:0001228">
    <property type="term" value="F:DNA-binding transcription activator activity, RNA polymerase II-specific"/>
    <property type="evidence" value="ECO:0007669"/>
    <property type="project" value="TreeGrafter"/>
</dbReference>
<dbReference type="InterPro" id="IPR009071">
    <property type="entry name" value="HMG_box_dom"/>
</dbReference>
<dbReference type="Proteomes" id="UP001150266">
    <property type="component" value="Unassembled WGS sequence"/>
</dbReference>
<dbReference type="PANTHER" id="PTHR10270">
    <property type="entry name" value="SOX TRANSCRIPTION FACTOR"/>
    <property type="match status" value="1"/>
</dbReference>
<protein>
    <submittedName>
        <fullName evidence="6">High mobility group box domain-containing protein</fullName>
    </submittedName>
</protein>
<proteinExistence type="predicted"/>
<dbReference type="InterPro" id="IPR050140">
    <property type="entry name" value="SRY-related_HMG-box_TF-like"/>
</dbReference>